<protein>
    <recommendedName>
        <fullName evidence="4">Lipoprotein</fullName>
    </recommendedName>
</protein>
<feature type="chain" id="PRO_5019321069" description="Lipoprotein" evidence="1">
    <location>
        <begin position="23"/>
        <end position="233"/>
    </location>
</feature>
<proteinExistence type="predicted"/>
<dbReference type="RefSeq" id="WP_127694845.1">
    <property type="nucleotide sequence ID" value="NZ_SACQ01000006.1"/>
</dbReference>
<dbReference type="Proteomes" id="UP000282818">
    <property type="component" value="Unassembled WGS sequence"/>
</dbReference>
<comment type="caution">
    <text evidence="2">The sequence shown here is derived from an EMBL/GenBank/DDBJ whole genome shotgun (WGS) entry which is preliminary data.</text>
</comment>
<organism evidence="2 3">
    <name type="scientific">Neptunomonas marina</name>
    <dbReference type="NCBI Taxonomy" id="1815562"/>
    <lineage>
        <taxon>Bacteria</taxon>
        <taxon>Pseudomonadati</taxon>
        <taxon>Pseudomonadota</taxon>
        <taxon>Gammaproteobacteria</taxon>
        <taxon>Oceanospirillales</taxon>
        <taxon>Oceanospirillaceae</taxon>
        <taxon>Neptunomonas</taxon>
    </lineage>
</organism>
<feature type="signal peptide" evidence="1">
    <location>
        <begin position="1"/>
        <end position="22"/>
    </location>
</feature>
<keyword evidence="3" id="KW-1185">Reference proteome</keyword>
<gene>
    <name evidence="2" type="ORF">EOE65_13490</name>
</gene>
<dbReference type="EMBL" id="SACQ01000006">
    <property type="protein sequence ID" value="RVU30060.1"/>
    <property type="molecule type" value="Genomic_DNA"/>
</dbReference>
<name>A0A437Q6C0_9GAMM</name>
<sequence>MLRSLCIVLLVSSLALLCGCTAGTVPSFNLKKLAKSDIDMVIDRHISETNRLAAQLMVKLYKRNPRELRKGPPGMTVAKRLKLLFNTPYTVNFNELNGAYGNRAIPLAFDPNFKGDRVFALMAGIAGMLHTAYNHQTEYFMFDDLDQQKIYHCARNLESIAWQLNSRRADNGELFILANSIDAQSGLSNFSFERLFGKMIAIQDVLAQIISDKNDRAINKVVHGVASTVLLPI</sequence>
<reference evidence="2 3" key="1">
    <citation type="submission" date="2019-01" db="EMBL/GenBank/DDBJ databases">
        <authorList>
            <person name="Chen W.-M."/>
        </authorList>
    </citation>
    <scope>NUCLEOTIDE SEQUENCE [LARGE SCALE GENOMIC DNA]</scope>
    <source>
        <strain evidence="2 3">HPM-16</strain>
    </source>
</reference>
<dbReference type="PROSITE" id="PS51257">
    <property type="entry name" value="PROKAR_LIPOPROTEIN"/>
    <property type="match status" value="1"/>
</dbReference>
<accession>A0A437Q6C0</accession>
<dbReference type="AlphaFoldDB" id="A0A437Q6C0"/>
<evidence type="ECO:0000313" key="3">
    <source>
        <dbReference type="Proteomes" id="UP000282818"/>
    </source>
</evidence>
<keyword evidence="1" id="KW-0732">Signal</keyword>
<evidence type="ECO:0000256" key="1">
    <source>
        <dbReference type="SAM" id="SignalP"/>
    </source>
</evidence>
<evidence type="ECO:0008006" key="4">
    <source>
        <dbReference type="Google" id="ProtNLM"/>
    </source>
</evidence>
<evidence type="ECO:0000313" key="2">
    <source>
        <dbReference type="EMBL" id="RVU30060.1"/>
    </source>
</evidence>